<dbReference type="PROSITE" id="PS51186">
    <property type="entry name" value="GNAT"/>
    <property type="match status" value="1"/>
</dbReference>
<evidence type="ECO:0000313" key="3">
    <source>
        <dbReference type="Proteomes" id="UP001500729"/>
    </source>
</evidence>
<dbReference type="SUPFAM" id="SSF55729">
    <property type="entry name" value="Acyl-CoA N-acyltransferases (Nat)"/>
    <property type="match status" value="1"/>
</dbReference>
<dbReference type="InterPro" id="IPR000182">
    <property type="entry name" value="GNAT_dom"/>
</dbReference>
<protein>
    <submittedName>
        <fullName evidence="2">GNAT family N-acetyltransferase</fullName>
    </submittedName>
</protein>
<dbReference type="Pfam" id="PF00583">
    <property type="entry name" value="Acetyltransf_1"/>
    <property type="match status" value="1"/>
</dbReference>
<reference evidence="3" key="1">
    <citation type="journal article" date="2019" name="Int. J. Syst. Evol. Microbiol.">
        <title>The Global Catalogue of Microorganisms (GCM) 10K type strain sequencing project: providing services to taxonomists for standard genome sequencing and annotation.</title>
        <authorList>
            <consortium name="The Broad Institute Genomics Platform"/>
            <consortium name="The Broad Institute Genome Sequencing Center for Infectious Disease"/>
            <person name="Wu L."/>
            <person name="Ma J."/>
        </authorList>
    </citation>
    <scope>NUCLEOTIDE SEQUENCE [LARGE SCALE GENOMIC DNA]</scope>
    <source>
        <strain evidence="3">JCM 10303</strain>
    </source>
</reference>
<evidence type="ECO:0000259" key="1">
    <source>
        <dbReference type="PROSITE" id="PS51186"/>
    </source>
</evidence>
<dbReference type="InterPro" id="IPR052742">
    <property type="entry name" value="Mito_N-acetyltransferase"/>
</dbReference>
<proteinExistence type="predicted"/>
<sequence length="167" mass="18118">MKLGGMLIRDASEGDWAAIWPFMREIAAAGETFSWDRDIDEARARQRWFPAPPGRTVVAVDDDGKVVGTAVSGPNHEGPASHVATASFMVAPGYAGRGAGRALGRHVLDQAKADGFRAMQFNAVVETNTRAVALWRSLGMEIAATLPEAFNHPQHGYVGLHVMYQRF</sequence>
<keyword evidence="3" id="KW-1185">Reference proteome</keyword>
<dbReference type="EMBL" id="BAAAGS010000002">
    <property type="protein sequence ID" value="GAA0508249.1"/>
    <property type="molecule type" value="Genomic_DNA"/>
</dbReference>
<dbReference type="PANTHER" id="PTHR43138:SF1">
    <property type="entry name" value="N-ACETYLTRANSFERASE ACA1"/>
    <property type="match status" value="1"/>
</dbReference>
<dbReference type="Gene3D" id="3.40.630.30">
    <property type="match status" value="1"/>
</dbReference>
<accession>A0ABP3LVR7</accession>
<comment type="caution">
    <text evidence="2">The sequence shown here is derived from an EMBL/GenBank/DDBJ whole genome shotgun (WGS) entry which is preliminary data.</text>
</comment>
<dbReference type="InterPro" id="IPR016181">
    <property type="entry name" value="Acyl_CoA_acyltransferase"/>
</dbReference>
<gene>
    <name evidence="2" type="ORF">GCM10009533_03770</name>
</gene>
<dbReference type="PANTHER" id="PTHR43138">
    <property type="entry name" value="ACETYLTRANSFERASE, GNAT FAMILY"/>
    <property type="match status" value="1"/>
</dbReference>
<name>A0ABP3LVR7_SACER</name>
<dbReference type="RefSeq" id="WP_009948164.1">
    <property type="nucleotide sequence ID" value="NZ_BAAAGS010000002.1"/>
</dbReference>
<dbReference type="CDD" id="cd04301">
    <property type="entry name" value="NAT_SF"/>
    <property type="match status" value="1"/>
</dbReference>
<evidence type="ECO:0000313" key="2">
    <source>
        <dbReference type="EMBL" id="GAA0508249.1"/>
    </source>
</evidence>
<dbReference type="Proteomes" id="UP001500729">
    <property type="component" value="Unassembled WGS sequence"/>
</dbReference>
<feature type="domain" description="N-acetyltransferase" evidence="1">
    <location>
        <begin position="6"/>
        <end position="167"/>
    </location>
</feature>
<organism evidence="2 3">
    <name type="scientific">Saccharopolyspora erythraea</name>
    <name type="common">Streptomyces erythraeus</name>
    <dbReference type="NCBI Taxonomy" id="1836"/>
    <lineage>
        <taxon>Bacteria</taxon>
        <taxon>Bacillati</taxon>
        <taxon>Actinomycetota</taxon>
        <taxon>Actinomycetes</taxon>
        <taxon>Pseudonocardiales</taxon>
        <taxon>Pseudonocardiaceae</taxon>
        <taxon>Saccharopolyspora</taxon>
    </lineage>
</organism>